<sequence length="110" mass="12358">FEENDGNQTDDSNKSSQVSANENDSTLLHTNTTSDSRILTKILEVVMQNQKDLKFLSTKVMRLENDNKTFQKELSEIKDAIGSSDKSLKAVSSNKKGHGWIDVYISYIAE</sequence>
<protein>
    <submittedName>
        <fullName evidence="4">Uncharacterized protein</fullName>
    </submittedName>
</protein>
<feature type="non-terminal residue" evidence="4">
    <location>
        <position position="1"/>
    </location>
</feature>
<dbReference type="Proteomes" id="UP000234323">
    <property type="component" value="Unassembled WGS sequence"/>
</dbReference>
<proteinExistence type="predicted"/>
<name>A0A2I1HHR8_9GLOM</name>
<keyword evidence="1" id="KW-0175">Coiled coil</keyword>
<evidence type="ECO:0000313" key="5">
    <source>
        <dbReference type="Proteomes" id="UP000234323"/>
    </source>
</evidence>
<keyword evidence="5" id="KW-1185">Reference proteome</keyword>
<evidence type="ECO:0000256" key="2">
    <source>
        <dbReference type="SAM" id="MobiDB-lite"/>
    </source>
</evidence>
<dbReference type="VEuPathDB" id="FungiDB:RhiirA1_480276"/>
<evidence type="ECO:0000313" key="3">
    <source>
        <dbReference type="EMBL" id="PKY55758.1"/>
    </source>
</evidence>
<feature type="region of interest" description="Disordered" evidence="2">
    <location>
        <begin position="1"/>
        <end position="31"/>
    </location>
</feature>
<organism evidence="4 5">
    <name type="scientific">Rhizophagus irregularis</name>
    <dbReference type="NCBI Taxonomy" id="588596"/>
    <lineage>
        <taxon>Eukaryota</taxon>
        <taxon>Fungi</taxon>
        <taxon>Fungi incertae sedis</taxon>
        <taxon>Mucoromycota</taxon>
        <taxon>Glomeromycotina</taxon>
        <taxon>Glomeromycetes</taxon>
        <taxon>Glomerales</taxon>
        <taxon>Glomeraceae</taxon>
        <taxon>Rhizophagus</taxon>
    </lineage>
</organism>
<reference evidence="4 5" key="1">
    <citation type="submission" date="2015-10" db="EMBL/GenBank/DDBJ databases">
        <title>Genome analyses suggest a sexual origin of heterokaryosis in a supposedly ancient asexual fungus.</title>
        <authorList>
            <person name="Ropars J."/>
            <person name="Sedzielewska K."/>
            <person name="Noel J."/>
            <person name="Charron P."/>
            <person name="Farinelli L."/>
            <person name="Marton T."/>
            <person name="Kruger M."/>
            <person name="Pelin A."/>
            <person name="Brachmann A."/>
            <person name="Corradi N."/>
        </authorList>
    </citation>
    <scope>NUCLEOTIDE SEQUENCE [LARGE SCALE GENOMIC DNA]</scope>
    <source>
        <strain evidence="4 5">A4</strain>
    </source>
</reference>
<dbReference type="EMBL" id="LLXI01002999">
    <property type="protein sequence ID" value="PKY58408.1"/>
    <property type="molecule type" value="Genomic_DNA"/>
</dbReference>
<evidence type="ECO:0000313" key="4">
    <source>
        <dbReference type="EMBL" id="PKY58408.1"/>
    </source>
</evidence>
<dbReference type="AlphaFoldDB" id="A0A2I1HHR8"/>
<comment type="caution">
    <text evidence="4">The sequence shown here is derived from an EMBL/GenBank/DDBJ whole genome shotgun (WGS) entry which is preliminary data.</text>
</comment>
<dbReference type="VEuPathDB" id="FungiDB:FUN_009318"/>
<accession>A0A2I1HHR8</accession>
<dbReference type="VEuPathDB" id="FungiDB:RhiirFUN_019607"/>
<dbReference type="EMBL" id="LLXI01001953">
    <property type="protein sequence ID" value="PKY55758.1"/>
    <property type="molecule type" value="Genomic_DNA"/>
</dbReference>
<gene>
    <name evidence="3" type="ORF">RhiirA4_475441</name>
    <name evidence="4" type="ORF">RhiirA4_480301</name>
</gene>
<evidence type="ECO:0000256" key="1">
    <source>
        <dbReference type="SAM" id="Coils"/>
    </source>
</evidence>
<feature type="coiled-coil region" evidence="1">
    <location>
        <begin position="53"/>
        <end position="80"/>
    </location>
</feature>